<proteinExistence type="predicted"/>
<keyword evidence="3" id="KW-1185">Reference proteome</keyword>
<dbReference type="EMBL" id="QWET01000014">
    <property type="protein sequence ID" value="RIH64010.1"/>
    <property type="molecule type" value="Genomic_DNA"/>
</dbReference>
<dbReference type="PANTHER" id="PTHR46211">
    <property type="entry name" value="GLYCEROPHOSPHORYL DIESTER PHOSPHODIESTERASE"/>
    <property type="match status" value="1"/>
</dbReference>
<evidence type="ECO:0000259" key="1">
    <source>
        <dbReference type="PROSITE" id="PS51704"/>
    </source>
</evidence>
<dbReference type="Gene3D" id="3.20.20.190">
    <property type="entry name" value="Phosphatidylinositol (PI) phosphodiesterase"/>
    <property type="match status" value="1"/>
</dbReference>
<accession>A0A399D0V6</accession>
<dbReference type="SUPFAM" id="SSF51695">
    <property type="entry name" value="PLC-like phosphodiesterases"/>
    <property type="match status" value="1"/>
</dbReference>
<sequence>MKTKKLISVFIILFFVLLCIAGSAQVEFIAHRGASYLAPENTIASAKLGWELGAESVEVDIHLSKNNRVMVIHDSDTKKVSGKYLKVSETKSNVLRKLDVGSFKDEKYSDEIIPYLEEIIEIIPAGKKLVIELKSRKEVIPWMKKAIDKCDKLDQLIFICFDWETIIKTKQIFPDNTCYWLCNDPNELEKRWEDVAKSGLEGVDLKHSIIDKKVMETANELGLEVWTYTVNDPAEARRLINIGVTGITTDRPGWLRKNIH</sequence>
<evidence type="ECO:0000313" key="3">
    <source>
        <dbReference type="Proteomes" id="UP000266441"/>
    </source>
</evidence>
<gene>
    <name evidence="2" type="ORF">D1164_16900</name>
</gene>
<dbReference type="GO" id="GO:0008081">
    <property type="term" value="F:phosphoric diester hydrolase activity"/>
    <property type="evidence" value="ECO:0007669"/>
    <property type="project" value="InterPro"/>
</dbReference>
<dbReference type="RefSeq" id="WP_119351072.1">
    <property type="nucleotide sequence ID" value="NZ_JBFHKJ010000760.1"/>
</dbReference>
<dbReference type="Proteomes" id="UP000266441">
    <property type="component" value="Unassembled WGS sequence"/>
</dbReference>
<feature type="domain" description="GP-PDE" evidence="1">
    <location>
        <begin position="26"/>
        <end position="259"/>
    </location>
</feature>
<organism evidence="2 3">
    <name type="scientific">Mariniphaga sediminis</name>
    <dbReference type="NCBI Taxonomy" id="1628158"/>
    <lineage>
        <taxon>Bacteria</taxon>
        <taxon>Pseudomonadati</taxon>
        <taxon>Bacteroidota</taxon>
        <taxon>Bacteroidia</taxon>
        <taxon>Marinilabiliales</taxon>
        <taxon>Prolixibacteraceae</taxon>
        <taxon>Mariniphaga</taxon>
    </lineage>
</organism>
<dbReference type="PROSITE" id="PS51704">
    <property type="entry name" value="GP_PDE"/>
    <property type="match status" value="1"/>
</dbReference>
<dbReference type="Pfam" id="PF03009">
    <property type="entry name" value="GDPD"/>
    <property type="match status" value="1"/>
</dbReference>
<dbReference type="InterPro" id="IPR030395">
    <property type="entry name" value="GP_PDE_dom"/>
</dbReference>
<comment type="caution">
    <text evidence="2">The sequence shown here is derived from an EMBL/GenBank/DDBJ whole genome shotgun (WGS) entry which is preliminary data.</text>
</comment>
<reference evidence="2 3" key="1">
    <citation type="journal article" date="2015" name="Int. J. Syst. Evol. Microbiol.">
        <title>Mariniphaga sediminis sp. nov., isolated from coastal sediment.</title>
        <authorList>
            <person name="Wang F.Q."/>
            <person name="Shen Q.Y."/>
            <person name="Chen G.J."/>
            <person name="Du Z.J."/>
        </authorList>
    </citation>
    <scope>NUCLEOTIDE SEQUENCE [LARGE SCALE GENOMIC DNA]</scope>
    <source>
        <strain evidence="2 3">SY21</strain>
    </source>
</reference>
<dbReference type="AlphaFoldDB" id="A0A399D0V6"/>
<dbReference type="InterPro" id="IPR017946">
    <property type="entry name" value="PLC-like_Pdiesterase_TIM-brl"/>
</dbReference>
<dbReference type="GO" id="GO:0006629">
    <property type="term" value="P:lipid metabolic process"/>
    <property type="evidence" value="ECO:0007669"/>
    <property type="project" value="InterPro"/>
</dbReference>
<protein>
    <submittedName>
        <fullName evidence="2">Glycerophosphodiester phosphodiesterase</fullName>
    </submittedName>
</protein>
<dbReference type="OrthoDB" id="9776255at2"/>
<dbReference type="PANTHER" id="PTHR46211:SF1">
    <property type="entry name" value="GLYCEROPHOSPHODIESTER PHOSPHODIESTERASE, CYTOPLASMIC"/>
    <property type="match status" value="1"/>
</dbReference>
<name>A0A399D0V6_9BACT</name>
<evidence type="ECO:0000313" key="2">
    <source>
        <dbReference type="EMBL" id="RIH64010.1"/>
    </source>
</evidence>